<sequence length="57" mass="6232">IQLETKFSMHRWAKGRVGVRPQFGEISVLLLQSENGALAQLIASRRAGDPNAVKTNA</sequence>
<evidence type="ECO:0000313" key="1">
    <source>
        <dbReference type="EMBL" id="SBQ51855.1"/>
    </source>
</evidence>
<feature type="non-terminal residue" evidence="1">
    <location>
        <position position="57"/>
    </location>
</feature>
<dbReference type="AlphaFoldDB" id="A0A1A8EXK3"/>
<reference evidence="1" key="2">
    <citation type="submission" date="2016-06" db="EMBL/GenBank/DDBJ databases">
        <title>The genome of a short-lived fish provides insights into sex chromosome evolution and the genetic control of aging.</title>
        <authorList>
            <person name="Reichwald K."/>
            <person name="Felder M."/>
            <person name="Petzold A."/>
            <person name="Koch P."/>
            <person name="Groth M."/>
            <person name="Platzer M."/>
        </authorList>
    </citation>
    <scope>NUCLEOTIDE SEQUENCE</scope>
    <source>
        <tissue evidence="1">Brain</tissue>
    </source>
</reference>
<reference evidence="1" key="1">
    <citation type="submission" date="2016-05" db="EMBL/GenBank/DDBJ databases">
        <authorList>
            <person name="Lavstsen T."/>
            <person name="Jespersen J.S."/>
        </authorList>
    </citation>
    <scope>NUCLEOTIDE SEQUENCE</scope>
    <source>
        <tissue evidence="1">Brain</tissue>
    </source>
</reference>
<accession>A0A1A8EXK3</accession>
<organism evidence="1">
    <name type="scientific">Nothobranchius korthausae</name>
    <dbReference type="NCBI Taxonomy" id="1143690"/>
    <lineage>
        <taxon>Eukaryota</taxon>
        <taxon>Metazoa</taxon>
        <taxon>Chordata</taxon>
        <taxon>Craniata</taxon>
        <taxon>Vertebrata</taxon>
        <taxon>Euteleostomi</taxon>
        <taxon>Actinopterygii</taxon>
        <taxon>Neopterygii</taxon>
        <taxon>Teleostei</taxon>
        <taxon>Neoteleostei</taxon>
        <taxon>Acanthomorphata</taxon>
        <taxon>Ovalentaria</taxon>
        <taxon>Atherinomorphae</taxon>
        <taxon>Cyprinodontiformes</taxon>
        <taxon>Nothobranchiidae</taxon>
        <taxon>Nothobranchius</taxon>
    </lineage>
</organism>
<dbReference type="EMBL" id="HAEB01005328">
    <property type="protein sequence ID" value="SBQ51855.1"/>
    <property type="molecule type" value="Transcribed_RNA"/>
</dbReference>
<proteinExistence type="predicted"/>
<feature type="non-terminal residue" evidence="1">
    <location>
        <position position="1"/>
    </location>
</feature>
<protein>
    <submittedName>
        <fullName evidence="1">Uncharacterized protein</fullName>
    </submittedName>
</protein>
<name>A0A1A8EXK3_9TELE</name>
<gene>
    <name evidence="1" type="primary">BX005380.2</name>
</gene>